<protein>
    <submittedName>
        <fullName evidence="7">Major Facilitator Superfamily</fullName>
    </submittedName>
</protein>
<name>A0A430FQU8_9BIFI</name>
<dbReference type="AlphaFoldDB" id="A0A430FQU8"/>
<proteinExistence type="predicted"/>
<dbReference type="Proteomes" id="UP000287609">
    <property type="component" value="Unassembled WGS sequence"/>
</dbReference>
<evidence type="ECO:0000256" key="3">
    <source>
        <dbReference type="ARBA" id="ARBA00022989"/>
    </source>
</evidence>
<feature type="transmembrane region" description="Helical" evidence="5">
    <location>
        <begin position="207"/>
        <end position="226"/>
    </location>
</feature>
<evidence type="ECO:0000256" key="5">
    <source>
        <dbReference type="SAM" id="Phobius"/>
    </source>
</evidence>
<evidence type="ECO:0000256" key="4">
    <source>
        <dbReference type="ARBA" id="ARBA00023136"/>
    </source>
</evidence>
<dbReference type="InterPro" id="IPR011701">
    <property type="entry name" value="MFS"/>
</dbReference>
<keyword evidence="8" id="KW-1185">Reference proteome</keyword>
<feature type="transmembrane region" description="Helical" evidence="5">
    <location>
        <begin position="301"/>
        <end position="323"/>
    </location>
</feature>
<evidence type="ECO:0000313" key="7">
    <source>
        <dbReference type="EMBL" id="RSX55219.1"/>
    </source>
</evidence>
<feature type="transmembrane region" description="Helical" evidence="5">
    <location>
        <begin position="173"/>
        <end position="195"/>
    </location>
</feature>
<feature type="transmembrane region" description="Helical" evidence="5">
    <location>
        <begin position="258"/>
        <end position="281"/>
    </location>
</feature>
<feature type="transmembrane region" description="Helical" evidence="5">
    <location>
        <begin position="357"/>
        <end position="374"/>
    </location>
</feature>
<dbReference type="PANTHER" id="PTHR23528">
    <property type="match status" value="1"/>
</dbReference>
<dbReference type="GO" id="GO:0022857">
    <property type="term" value="F:transmembrane transporter activity"/>
    <property type="evidence" value="ECO:0007669"/>
    <property type="project" value="InterPro"/>
</dbReference>
<keyword evidence="2 5" id="KW-0812">Transmembrane</keyword>
<dbReference type="SUPFAM" id="SSF103473">
    <property type="entry name" value="MFS general substrate transporter"/>
    <property type="match status" value="1"/>
</dbReference>
<dbReference type="Pfam" id="PF07690">
    <property type="entry name" value="MFS_1"/>
    <property type="match status" value="2"/>
</dbReference>
<feature type="transmembrane region" description="Helical" evidence="5">
    <location>
        <begin position="38"/>
        <end position="59"/>
    </location>
</feature>
<feature type="transmembrane region" description="Helical" evidence="5">
    <location>
        <begin position="430"/>
        <end position="451"/>
    </location>
</feature>
<feature type="transmembrane region" description="Helical" evidence="5">
    <location>
        <begin position="138"/>
        <end position="161"/>
    </location>
</feature>
<dbReference type="InterPro" id="IPR020846">
    <property type="entry name" value="MFS_dom"/>
</dbReference>
<accession>A0A430FQU8</accession>
<dbReference type="PANTHER" id="PTHR23528:SF1">
    <property type="entry name" value="MAJOR FACILITATOR SUPERFAMILY (MFS) PROFILE DOMAIN-CONTAINING PROTEIN"/>
    <property type="match status" value="1"/>
</dbReference>
<evidence type="ECO:0000256" key="1">
    <source>
        <dbReference type="ARBA" id="ARBA00004651"/>
    </source>
</evidence>
<gene>
    <name evidence="7" type="ORF">D2E26_1273</name>
</gene>
<sequence>MSIFGQSVKASQKLSAAQAADITEVMHGRGMSKSSIEVLRYTIGFALFSACTAVPWIMLSTITLPKTLELMDSAHKIGLLGALNSVGAAVALVANIVFGALSDLTRSRFGKRTPWILGGTAVTAVSFAAAGYCHTVAGVFALYCCAQVGFNMLLAPFIAIMSDRVSEKKRGTVSSFYGAGSAVGNTMGTFVGSLMLAKGAQGLRPSWLLAAAFIVAVGFGITLFIFPKEESSVNEPRKQLTVKSLLLTLCPPRNAPDFYLALFGRLLMLSGYCMVTTYQLFICQDFILAGRADAQTKALQIVSAMAVITLITALISAAVAGVITDRLNMRKLPVAFASVLFAAGTAIPLFIHSEIGMYLFAVVAGLGYGVYNAIDQALNIAVLPNKADAGKDLGILNLANTMSTVVGSILTTGVISMVTKFTHSSTTPGAAYVCVFIVSIAVVMVASAIIMRIRSVK</sequence>
<dbReference type="EMBL" id="QXGM01000002">
    <property type="protein sequence ID" value="RSX55219.1"/>
    <property type="molecule type" value="Genomic_DNA"/>
</dbReference>
<keyword evidence="4 5" id="KW-0472">Membrane</keyword>
<feature type="domain" description="Major facilitator superfamily (MFS) profile" evidence="6">
    <location>
        <begin position="37"/>
        <end position="457"/>
    </location>
</feature>
<feature type="transmembrane region" description="Helical" evidence="5">
    <location>
        <begin position="332"/>
        <end position="351"/>
    </location>
</feature>
<dbReference type="PROSITE" id="PS50850">
    <property type="entry name" value="MFS"/>
    <property type="match status" value="1"/>
</dbReference>
<feature type="transmembrane region" description="Helical" evidence="5">
    <location>
        <begin position="79"/>
        <end position="101"/>
    </location>
</feature>
<dbReference type="InterPro" id="IPR036259">
    <property type="entry name" value="MFS_trans_sf"/>
</dbReference>
<comment type="caution">
    <text evidence="7">The sequence shown here is derived from an EMBL/GenBank/DDBJ whole genome shotgun (WGS) entry which is preliminary data.</text>
</comment>
<evidence type="ECO:0000259" key="6">
    <source>
        <dbReference type="PROSITE" id="PS50850"/>
    </source>
</evidence>
<dbReference type="Gene3D" id="1.20.1250.20">
    <property type="entry name" value="MFS general substrate transporter like domains"/>
    <property type="match status" value="2"/>
</dbReference>
<feature type="transmembrane region" description="Helical" evidence="5">
    <location>
        <begin position="395"/>
        <end position="418"/>
    </location>
</feature>
<comment type="subcellular location">
    <subcellularLocation>
        <location evidence="1">Cell membrane</location>
        <topology evidence="1">Multi-pass membrane protein</topology>
    </subcellularLocation>
</comment>
<evidence type="ECO:0000256" key="2">
    <source>
        <dbReference type="ARBA" id="ARBA00022692"/>
    </source>
</evidence>
<dbReference type="GO" id="GO:0005886">
    <property type="term" value="C:plasma membrane"/>
    <property type="evidence" value="ECO:0007669"/>
    <property type="project" value="UniProtKB-SubCell"/>
</dbReference>
<keyword evidence="3 5" id="KW-1133">Transmembrane helix</keyword>
<organism evidence="7 8">
    <name type="scientific">Bifidobacterium dolichotidis</name>
    <dbReference type="NCBI Taxonomy" id="2306976"/>
    <lineage>
        <taxon>Bacteria</taxon>
        <taxon>Bacillati</taxon>
        <taxon>Actinomycetota</taxon>
        <taxon>Actinomycetes</taxon>
        <taxon>Bifidobacteriales</taxon>
        <taxon>Bifidobacteriaceae</taxon>
        <taxon>Bifidobacterium</taxon>
    </lineage>
</organism>
<evidence type="ECO:0000313" key="8">
    <source>
        <dbReference type="Proteomes" id="UP000287609"/>
    </source>
</evidence>
<reference evidence="7 8" key="1">
    <citation type="submission" date="2018-09" db="EMBL/GenBank/DDBJ databases">
        <title>Characterization of the phylogenetic diversity of five novel species belonging to the genus Bifidobacterium.</title>
        <authorList>
            <person name="Lugli G.A."/>
            <person name="Duranti S."/>
            <person name="Milani C."/>
        </authorList>
    </citation>
    <scope>NUCLEOTIDE SEQUENCE [LARGE SCALE GENOMIC DNA]</scope>
    <source>
        <strain evidence="7 8">2036B</strain>
    </source>
</reference>
<feature type="transmembrane region" description="Helical" evidence="5">
    <location>
        <begin position="113"/>
        <end position="132"/>
    </location>
</feature>